<evidence type="ECO:0000313" key="9">
    <source>
        <dbReference type="EMBL" id="QEC49483.1"/>
    </source>
</evidence>
<dbReference type="Gene3D" id="3.40.50.620">
    <property type="entry name" value="HUPs"/>
    <property type="match status" value="1"/>
</dbReference>
<dbReference type="Proteomes" id="UP000321805">
    <property type="component" value="Chromosome"/>
</dbReference>
<dbReference type="RefSeq" id="WP_146921844.1">
    <property type="nucleotide sequence ID" value="NZ_CP042430.1"/>
</dbReference>
<proteinExistence type="predicted"/>
<dbReference type="GO" id="GO:0005886">
    <property type="term" value="C:plasma membrane"/>
    <property type="evidence" value="ECO:0007669"/>
    <property type="project" value="UniProtKB-SubCell"/>
</dbReference>
<dbReference type="SUPFAM" id="SSF52402">
    <property type="entry name" value="Adenine nucleotide alpha hydrolases-like"/>
    <property type="match status" value="1"/>
</dbReference>
<dbReference type="OrthoDB" id="9762947at2"/>
<dbReference type="InterPro" id="IPR050367">
    <property type="entry name" value="APC_superfamily"/>
</dbReference>
<dbReference type="Pfam" id="PF00582">
    <property type="entry name" value="Usp"/>
    <property type="match status" value="1"/>
</dbReference>
<feature type="transmembrane region" description="Helical" evidence="7">
    <location>
        <begin position="12"/>
        <end position="31"/>
    </location>
</feature>
<feature type="transmembrane region" description="Helical" evidence="7">
    <location>
        <begin position="80"/>
        <end position="102"/>
    </location>
</feature>
<evidence type="ECO:0000256" key="3">
    <source>
        <dbReference type="ARBA" id="ARBA00022692"/>
    </source>
</evidence>
<feature type="transmembrane region" description="Helical" evidence="7">
    <location>
        <begin position="122"/>
        <end position="138"/>
    </location>
</feature>
<protein>
    <submittedName>
        <fullName evidence="9">Amino acid permease</fullName>
    </submittedName>
</protein>
<feature type="transmembrane region" description="Helical" evidence="7">
    <location>
        <begin position="398"/>
        <end position="419"/>
    </location>
</feature>
<dbReference type="GO" id="GO:0022857">
    <property type="term" value="F:transmembrane transporter activity"/>
    <property type="evidence" value="ECO:0007669"/>
    <property type="project" value="InterPro"/>
</dbReference>
<dbReference type="Gene3D" id="1.20.1740.10">
    <property type="entry name" value="Amino acid/polyamine transporter I"/>
    <property type="match status" value="1"/>
</dbReference>
<dbReference type="InterPro" id="IPR006016">
    <property type="entry name" value="UspA"/>
</dbReference>
<feature type="region of interest" description="Disordered" evidence="6">
    <location>
        <begin position="636"/>
        <end position="672"/>
    </location>
</feature>
<evidence type="ECO:0000256" key="7">
    <source>
        <dbReference type="SAM" id="Phobius"/>
    </source>
</evidence>
<comment type="subcellular location">
    <subcellularLocation>
        <location evidence="1">Cell membrane</location>
        <topology evidence="1">Multi-pass membrane protein</topology>
    </subcellularLocation>
</comment>
<feature type="transmembrane region" description="Helical" evidence="7">
    <location>
        <begin position="354"/>
        <end position="377"/>
    </location>
</feature>
<feature type="transmembrane region" description="Helical" evidence="7">
    <location>
        <begin position="191"/>
        <end position="213"/>
    </location>
</feature>
<feature type="transmembrane region" description="Helical" evidence="7">
    <location>
        <begin position="281"/>
        <end position="310"/>
    </location>
</feature>
<sequence length="672" mass="71291">MLGRGLGQPAFFAIVYLSVTSAIYFSLGVVADHALGLTPAVFLVSAVFFALAVMTYVEGASLHQEGAGSTVFARYAFNELISFIAGWAILLDYTILVAVTSFSATNYLGAFWGRLGHGGPEIVLALGIIVYVAARNIRGFSKTRVNRVTALVVADIGLQLLLIVLGLAVFFNAHTLLDPIHLGSTPRWTDTIFALGVATVVFTGMESAAGLSGEITASRRQLKRLIGTATVLVLVVYVGIGLVAMTALPVVDGHTALGGRYVEAPVLGITDSLHQRWLAHLLTYVIAIAATATLIAAANSAMLGMSRLAYSLSRNRQIPSALGRLHPTRSTPFVLIIIAAAIAGALVVPEDLDFLVGIYAFGALLGLTIAHLSIISLRYREPDRERFYRVPLSVRFRGGDLPLPALLGAVLSFAAWISVVVTHSGARYVGFGWMAFGLLTYVVYRRTQGKPLLKRVIVPEAAMRLERDDLEFGSILVPLTGTPLDDDMIQTAGRLAGEESDPGLEHRGATIEAVWVFEVPMALPIDARLPDAQLERARAALRRAKAVGEEYEGVEVATATVRARRAGAAIVEEARRRGVQAIVLAAEEPSRIRGGALLGGRGGPMDNFVGEVTKYVVSKAGCEVILTAPPASDVPVAQALDPEAHPAPAGAPGPPHDQSISAAPPLRDHPPA</sequence>
<organism evidence="9 10">
    <name type="scientific">Baekduia soli</name>
    <dbReference type="NCBI Taxonomy" id="496014"/>
    <lineage>
        <taxon>Bacteria</taxon>
        <taxon>Bacillati</taxon>
        <taxon>Actinomycetota</taxon>
        <taxon>Thermoleophilia</taxon>
        <taxon>Solirubrobacterales</taxon>
        <taxon>Baekduiaceae</taxon>
        <taxon>Baekduia</taxon>
    </lineage>
</organism>
<feature type="transmembrane region" description="Helical" evidence="7">
    <location>
        <begin position="37"/>
        <end position="59"/>
    </location>
</feature>
<keyword evidence="4 7" id="KW-1133">Transmembrane helix</keyword>
<accession>A0A5B8U8N4</accession>
<feature type="transmembrane region" description="Helical" evidence="7">
    <location>
        <begin position="425"/>
        <end position="444"/>
    </location>
</feature>
<evidence type="ECO:0000313" key="10">
    <source>
        <dbReference type="Proteomes" id="UP000321805"/>
    </source>
</evidence>
<keyword evidence="3 7" id="KW-0812">Transmembrane</keyword>
<reference evidence="9 10" key="1">
    <citation type="journal article" date="2018" name="J. Microbiol.">
        <title>Baekduia soli gen. nov., sp. nov., a novel bacterium isolated from the soil of Baekdu Mountain and proposal of a novel family name, Baekduiaceae fam. nov.</title>
        <authorList>
            <person name="An D.S."/>
            <person name="Siddiqi M.Z."/>
            <person name="Kim K.H."/>
            <person name="Yu H.S."/>
            <person name="Im W.T."/>
        </authorList>
    </citation>
    <scope>NUCLEOTIDE SEQUENCE [LARGE SCALE GENOMIC DNA]</scope>
    <source>
        <strain evidence="9 10">BR7-21</strain>
    </source>
</reference>
<feature type="domain" description="UspA" evidence="8">
    <location>
        <begin position="473"/>
        <end position="626"/>
    </location>
</feature>
<feature type="transmembrane region" description="Helical" evidence="7">
    <location>
        <begin position="331"/>
        <end position="348"/>
    </location>
</feature>
<dbReference type="InterPro" id="IPR002293">
    <property type="entry name" value="AA/rel_permease1"/>
</dbReference>
<evidence type="ECO:0000256" key="2">
    <source>
        <dbReference type="ARBA" id="ARBA00022475"/>
    </source>
</evidence>
<keyword evidence="2" id="KW-1003">Cell membrane</keyword>
<dbReference type="PANTHER" id="PTHR42770">
    <property type="entry name" value="AMINO ACID TRANSPORTER-RELATED"/>
    <property type="match status" value="1"/>
</dbReference>
<evidence type="ECO:0000256" key="5">
    <source>
        <dbReference type="ARBA" id="ARBA00023136"/>
    </source>
</evidence>
<dbReference type="PANTHER" id="PTHR42770:SF11">
    <property type="entry name" value="INNER MEMBRANE TRANSPORT PROTEIN YBAT"/>
    <property type="match status" value="1"/>
</dbReference>
<feature type="transmembrane region" description="Helical" evidence="7">
    <location>
        <begin position="225"/>
        <end position="248"/>
    </location>
</feature>
<dbReference type="EMBL" id="CP042430">
    <property type="protein sequence ID" value="QEC49483.1"/>
    <property type="molecule type" value="Genomic_DNA"/>
</dbReference>
<feature type="transmembrane region" description="Helical" evidence="7">
    <location>
        <begin position="150"/>
        <end position="171"/>
    </location>
</feature>
<dbReference type="InterPro" id="IPR014729">
    <property type="entry name" value="Rossmann-like_a/b/a_fold"/>
</dbReference>
<keyword evidence="5 7" id="KW-0472">Membrane</keyword>
<evidence type="ECO:0000256" key="4">
    <source>
        <dbReference type="ARBA" id="ARBA00022989"/>
    </source>
</evidence>
<dbReference type="KEGG" id="bsol:FSW04_19205"/>
<dbReference type="Pfam" id="PF13520">
    <property type="entry name" value="AA_permease_2"/>
    <property type="match status" value="1"/>
</dbReference>
<dbReference type="AlphaFoldDB" id="A0A5B8U8N4"/>
<name>A0A5B8U8N4_9ACTN</name>
<evidence type="ECO:0000256" key="1">
    <source>
        <dbReference type="ARBA" id="ARBA00004651"/>
    </source>
</evidence>
<evidence type="ECO:0000256" key="6">
    <source>
        <dbReference type="SAM" id="MobiDB-lite"/>
    </source>
</evidence>
<gene>
    <name evidence="9" type="ORF">FSW04_19205</name>
</gene>
<keyword evidence="10" id="KW-1185">Reference proteome</keyword>
<evidence type="ECO:0000259" key="8">
    <source>
        <dbReference type="Pfam" id="PF00582"/>
    </source>
</evidence>